<feature type="transmembrane region" description="Helical" evidence="10">
    <location>
        <begin position="20"/>
        <end position="40"/>
    </location>
</feature>
<dbReference type="RefSeq" id="WP_160973664.1">
    <property type="nucleotide sequence ID" value="NZ_WWEN01000004.1"/>
</dbReference>
<comment type="caution">
    <text evidence="11">The sequence shown here is derived from an EMBL/GenBank/DDBJ whole genome shotgun (WGS) entry which is preliminary data.</text>
</comment>
<organism evidence="11 12">
    <name type="scientific">Thalassovita mangrovi</name>
    <dbReference type="NCBI Taxonomy" id="2692236"/>
    <lineage>
        <taxon>Bacteria</taxon>
        <taxon>Pseudomonadati</taxon>
        <taxon>Pseudomonadota</taxon>
        <taxon>Alphaproteobacteria</taxon>
        <taxon>Rhodobacterales</taxon>
        <taxon>Roseobacteraceae</taxon>
        <taxon>Thalassovita</taxon>
    </lineage>
</organism>
<keyword evidence="4" id="KW-1003">Cell membrane</keyword>
<dbReference type="GO" id="GO:0005886">
    <property type="term" value="C:plasma membrane"/>
    <property type="evidence" value="ECO:0007669"/>
    <property type="project" value="UniProtKB-SubCell"/>
</dbReference>
<dbReference type="SUPFAM" id="SSF103054">
    <property type="entry name" value="General secretion pathway protein M, EpsM"/>
    <property type="match status" value="1"/>
</dbReference>
<keyword evidence="7" id="KW-0653">Protein transport</keyword>
<evidence type="ECO:0000313" key="12">
    <source>
        <dbReference type="Proteomes" id="UP000479043"/>
    </source>
</evidence>
<sequence>MNARLIDLLLRLSPRERGLLAVAVLVVLPLAVVLGLLLPLGESRAAAQRELAEAQALQVWVQDRVAEQAQYAAAPAVAPATPIGSSGIEQGLIAAKLRRAVTELGAQAGGVVELRFDEVDFIRLANWMSAAHPGWGYDIESFRFEAVEAPGKVSARLVLKPRRG</sequence>
<gene>
    <name evidence="11" type="ORF">GR167_11605</name>
</gene>
<keyword evidence="8 10" id="KW-1133">Transmembrane helix</keyword>
<dbReference type="EMBL" id="WWEN01000004">
    <property type="protein sequence ID" value="MYM55950.1"/>
    <property type="molecule type" value="Genomic_DNA"/>
</dbReference>
<evidence type="ECO:0000256" key="5">
    <source>
        <dbReference type="ARBA" id="ARBA00022519"/>
    </source>
</evidence>
<evidence type="ECO:0000256" key="6">
    <source>
        <dbReference type="ARBA" id="ARBA00022692"/>
    </source>
</evidence>
<name>A0A6L8LN31_9RHOB</name>
<evidence type="ECO:0000256" key="1">
    <source>
        <dbReference type="ARBA" id="ARBA00004377"/>
    </source>
</evidence>
<proteinExistence type="inferred from homology"/>
<evidence type="ECO:0000256" key="10">
    <source>
        <dbReference type="SAM" id="Phobius"/>
    </source>
</evidence>
<comment type="similarity">
    <text evidence="2">Belongs to the GSP M family.</text>
</comment>
<dbReference type="Gene3D" id="3.30.1360.100">
    <property type="entry name" value="General secretion pathway protein M, EpsM"/>
    <property type="match status" value="1"/>
</dbReference>
<evidence type="ECO:0000256" key="4">
    <source>
        <dbReference type="ARBA" id="ARBA00022475"/>
    </source>
</evidence>
<keyword evidence="3" id="KW-0813">Transport</keyword>
<dbReference type="AlphaFoldDB" id="A0A6L8LN31"/>
<dbReference type="Pfam" id="PF04612">
    <property type="entry name" value="T2SSM"/>
    <property type="match status" value="1"/>
</dbReference>
<evidence type="ECO:0000313" key="11">
    <source>
        <dbReference type="EMBL" id="MYM55950.1"/>
    </source>
</evidence>
<keyword evidence="5" id="KW-0997">Cell inner membrane</keyword>
<dbReference type="Proteomes" id="UP000479043">
    <property type="component" value="Unassembled WGS sequence"/>
</dbReference>
<evidence type="ECO:0000256" key="3">
    <source>
        <dbReference type="ARBA" id="ARBA00022448"/>
    </source>
</evidence>
<evidence type="ECO:0000256" key="8">
    <source>
        <dbReference type="ARBA" id="ARBA00022989"/>
    </source>
</evidence>
<reference evidence="11 12" key="1">
    <citation type="submission" date="2020-01" db="EMBL/GenBank/DDBJ databases">
        <authorList>
            <person name="Chen S."/>
        </authorList>
    </citation>
    <scope>NUCLEOTIDE SEQUENCE [LARGE SCALE GENOMIC DNA]</scope>
    <source>
        <strain evidence="11 12">GS-10</strain>
    </source>
</reference>
<evidence type="ECO:0000256" key="2">
    <source>
        <dbReference type="ARBA" id="ARBA00010637"/>
    </source>
</evidence>
<dbReference type="GO" id="GO:0015628">
    <property type="term" value="P:protein secretion by the type II secretion system"/>
    <property type="evidence" value="ECO:0007669"/>
    <property type="project" value="InterPro"/>
</dbReference>
<comment type="subcellular location">
    <subcellularLocation>
        <location evidence="1">Cell inner membrane</location>
        <topology evidence="1">Single-pass membrane protein</topology>
    </subcellularLocation>
</comment>
<accession>A0A6L8LN31</accession>
<keyword evidence="12" id="KW-1185">Reference proteome</keyword>
<evidence type="ECO:0008006" key="13">
    <source>
        <dbReference type="Google" id="ProtNLM"/>
    </source>
</evidence>
<dbReference type="GO" id="GO:0015627">
    <property type="term" value="C:type II protein secretion system complex"/>
    <property type="evidence" value="ECO:0007669"/>
    <property type="project" value="InterPro"/>
</dbReference>
<protein>
    <recommendedName>
        <fullName evidence="13">General secretion pathway protein M</fullName>
    </recommendedName>
</protein>
<evidence type="ECO:0000256" key="7">
    <source>
        <dbReference type="ARBA" id="ARBA00022927"/>
    </source>
</evidence>
<dbReference type="InterPro" id="IPR007690">
    <property type="entry name" value="T2SS_GspM"/>
</dbReference>
<keyword evidence="6 10" id="KW-0812">Transmembrane</keyword>
<keyword evidence="9 10" id="KW-0472">Membrane</keyword>
<dbReference type="InterPro" id="IPR023229">
    <property type="entry name" value="T2SS_M_periplasmic_sf"/>
</dbReference>
<evidence type="ECO:0000256" key="9">
    <source>
        <dbReference type="ARBA" id="ARBA00023136"/>
    </source>
</evidence>